<feature type="transmembrane region" description="Helical" evidence="6">
    <location>
        <begin position="264"/>
        <end position="289"/>
    </location>
</feature>
<dbReference type="SUPFAM" id="SSF103473">
    <property type="entry name" value="MFS general substrate transporter"/>
    <property type="match status" value="1"/>
</dbReference>
<dbReference type="GO" id="GO:0005886">
    <property type="term" value="C:plasma membrane"/>
    <property type="evidence" value="ECO:0007669"/>
    <property type="project" value="UniProtKB-SubCell"/>
</dbReference>
<dbReference type="RefSeq" id="WP_090794641.1">
    <property type="nucleotide sequence ID" value="NZ_BOND01000021.1"/>
</dbReference>
<feature type="transmembrane region" description="Helical" evidence="6">
    <location>
        <begin position="99"/>
        <end position="117"/>
    </location>
</feature>
<feature type="transmembrane region" description="Helical" evidence="6">
    <location>
        <begin position="321"/>
        <end position="344"/>
    </location>
</feature>
<dbReference type="InterPro" id="IPR020846">
    <property type="entry name" value="MFS_dom"/>
</dbReference>
<feature type="transmembrane region" description="Helical" evidence="6">
    <location>
        <begin position="296"/>
        <end position="315"/>
    </location>
</feature>
<feature type="transmembrane region" description="Helical" evidence="6">
    <location>
        <begin position="75"/>
        <end position="93"/>
    </location>
</feature>
<dbReference type="PROSITE" id="PS50850">
    <property type="entry name" value="MFS"/>
    <property type="match status" value="1"/>
</dbReference>
<feature type="compositionally biased region" description="Low complexity" evidence="5">
    <location>
        <begin position="409"/>
        <end position="419"/>
    </location>
</feature>
<evidence type="ECO:0000256" key="1">
    <source>
        <dbReference type="ARBA" id="ARBA00004651"/>
    </source>
</evidence>
<keyword evidence="3 6" id="KW-1133">Transmembrane helix</keyword>
<feature type="transmembrane region" description="Helical" evidence="6">
    <location>
        <begin position="43"/>
        <end position="63"/>
    </location>
</feature>
<dbReference type="PROSITE" id="PS00216">
    <property type="entry name" value="SUGAR_TRANSPORT_1"/>
    <property type="match status" value="1"/>
</dbReference>
<evidence type="ECO:0000256" key="4">
    <source>
        <dbReference type="ARBA" id="ARBA00023136"/>
    </source>
</evidence>
<reference evidence="9" key="1">
    <citation type="submission" date="2016-10" db="EMBL/GenBank/DDBJ databases">
        <authorList>
            <person name="Varghese N."/>
            <person name="Submissions S."/>
        </authorList>
    </citation>
    <scope>NUCLEOTIDE SEQUENCE [LARGE SCALE GENOMIC DNA]</scope>
    <source>
        <strain evidence="9">DSM 44718</strain>
    </source>
</reference>
<feature type="transmembrane region" description="Helical" evidence="6">
    <location>
        <begin position="138"/>
        <end position="157"/>
    </location>
</feature>
<feature type="transmembrane region" description="Helical" evidence="6">
    <location>
        <begin position="229"/>
        <end position="252"/>
    </location>
</feature>
<evidence type="ECO:0000313" key="9">
    <source>
        <dbReference type="Proteomes" id="UP000199632"/>
    </source>
</evidence>
<organism evidence="8 9">
    <name type="scientific">Asanoa ishikariensis</name>
    <dbReference type="NCBI Taxonomy" id="137265"/>
    <lineage>
        <taxon>Bacteria</taxon>
        <taxon>Bacillati</taxon>
        <taxon>Actinomycetota</taxon>
        <taxon>Actinomycetes</taxon>
        <taxon>Micromonosporales</taxon>
        <taxon>Micromonosporaceae</taxon>
        <taxon>Asanoa</taxon>
    </lineage>
</organism>
<protein>
    <submittedName>
        <fullName evidence="8">Predicted arabinose efflux permease, MFS family</fullName>
    </submittedName>
</protein>
<proteinExistence type="predicted"/>
<feature type="transmembrane region" description="Helical" evidence="6">
    <location>
        <begin position="356"/>
        <end position="378"/>
    </location>
</feature>
<dbReference type="PANTHER" id="PTHR23534">
    <property type="entry name" value="MFS PERMEASE"/>
    <property type="match status" value="1"/>
</dbReference>
<feature type="region of interest" description="Disordered" evidence="5">
    <location>
        <begin position="409"/>
        <end position="441"/>
    </location>
</feature>
<dbReference type="PANTHER" id="PTHR23534:SF1">
    <property type="entry name" value="MAJOR FACILITATOR SUPERFAMILY PROTEIN"/>
    <property type="match status" value="1"/>
</dbReference>
<keyword evidence="2 6" id="KW-0812">Transmembrane</keyword>
<sequence>MDVVAVQRHTVRLLFGTQILAGIGTTIGIAVGALLAARVGGTAISGLASSMVVVGAAALAIPISKIMTGYGRRTGLVAAYTVGIIGSVLVVAATVADSLALLLLGFAAFGGGSAANLQARYAAIDLATPDRRARQLALIVWATTLGAVAAPNLTSLADSGGRSFGLPALAGPFVASAVVFAVAAVVLFAFLRPDPLLTARALAPASGDPRAATSRDGFRAVFASPTARLGVAAVAVGHLVMVGVMSMTPVHIDQEPGHADADVLRIVGLVLSVHIVGMYAFAPVVGWLADRLGRRVLVLVGAGVLVLACAVAGTSGHSTTWLTVGLFLLGLGWSATMVAGSTLLSESVALEVRAAAQGLSDTLMGVAGAAAGALSGVVVGVAGYPVLTLLAATAVVPLVALALRPLPAGPAPSSSGPAGHSSTDADLVGPELAGRDLSGPA</sequence>
<feature type="transmembrane region" description="Helical" evidence="6">
    <location>
        <begin position="169"/>
        <end position="191"/>
    </location>
</feature>
<evidence type="ECO:0000256" key="6">
    <source>
        <dbReference type="SAM" id="Phobius"/>
    </source>
</evidence>
<keyword evidence="4 6" id="KW-0472">Membrane</keyword>
<dbReference type="AlphaFoldDB" id="A0A1H3RPB6"/>
<comment type="subcellular location">
    <subcellularLocation>
        <location evidence="1">Cell membrane</location>
        <topology evidence="1">Multi-pass membrane protein</topology>
    </subcellularLocation>
</comment>
<dbReference type="Gene3D" id="1.20.1250.20">
    <property type="entry name" value="MFS general substrate transporter like domains"/>
    <property type="match status" value="2"/>
</dbReference>
<feature type="domain" description="Major facilitator superfamily (MFS) profile" evidence="7">
    <location>
        <begin position="1"/>
        <end position="409"/>
    </location>
</feature>
<gene>
    <name evidence="8" type="ORF">SAMN05421684_4060</name>
</gene>
<name>A0A1H3RPB6_9ACTN</name>
<dbReference type="InterPro" id="IPR036259">
    <property type="entry name" value="MFS_trans_sf"/>
</dbReference>
<dbReference type="InterPro" id="IPR011701">
    <property type="entry name" value="MFS"/>
</dbReference>
<evidence type="ECO:0000256" key="3">
    <source>
        <dbReference type="ARBA" id="ARBA00022989"/>
    </source>
</evidence>
<keyword evidence="9" id="KW-1185">Reference proteome</keyword>
<dbReference type="Pfam" id="PF07690">
    <property type="entry name" value="MFS_1"/>
    <property type="match status" value="2"/>
</dbReference>
<dbReference type="InterPro" id="IPR005829">
    <property type="entry name" value="Sugar_transporter_CS"/>
</dbReference>
<evidence type="ECO:0000256" key="5">
    <source>
        <dbReference type="SAM" id="MobiDB-lite"/>
    </source>
</evidence>
<dbReference type="Proteomes" id="UP000199632">
    <property type="component" value="Unassembled WGS sequence"/>
</dbReference>
<accession>A0A1H3RPB6</accession>
<evidence type="ECO:0000256" key="2">
    <source>
        <dbReference type="ARBA" id="ARBA00022692"/>
    </source>
</evidence>
<dbReference type="GO" id="GO:0022857">
    <property type="term" value="F:transmembrane transporter activity"/>
    <property type="evidence" value="ECO:0007669"/>
    <property type="project" value="InterPro"/>
</dbReference>
<dbReference type="OrthoDB" id="9776171at2"/>
<dbReference type="EMBL" id="FNQB01000002">
    <property type="protein sequence ID" value="SDZ27517.1"/>
    <property type="molecule type" value="Genomic_DNA"/>
</dbReference>
<feature type="transmembrane region" description="Helical" evidence="6">
    <location>
        <begin position="12"/>
        <end position="37"/>
    </location>
</feature>
<evidence type="ECO:0000259" key="7">
    <source>
        <dbReference type="PROSITE" id="PS50850"/>
    </source>
</evidence>
<evidence type="ECO:0000313" key="8">
    <source>
        <dbReference type="EMBL" id="SDZ27517.1"/>
    </source>
</evidence>